<name>A0A1F8ETY6_9BACT</name>
<dbReference type="SMART" id="SM00028">
    <property type="entry name" value="TPR"/>
    <property type="match status" value="3"/>
</dbReference>
<feature type="transmembrane region" description="Helical" evidence="4">
    <location>
        <begin position="101"/>
        <end position="120"/>
    </location>
</feature>
<dbReference type="Pfam" id="PF13432">
    <property type="entry name" value="TPR_16"/>
    <property type="match status" value="1"/>
</dbReference>
<dbReference type="PROSITE" id="PS50005">
    <property type="entry name" value="TPR"/>
    <property type="match status" value="3"/>
</dbReference>
<dbReference type="SUPFAM" id="SSF48452">
    <property type="entry name" value="TPR-like"/>
    <property type="match status" value="2"/>
</dbReference>
<evidence type="ECO:0000256" key="4">
    <source>
        <dbReference type="SAM" id="Phobius"/>
    </source>
</evidence>
<gene>
    <name evidence="5" type="ORF">A2831_01765</name>
</gene>
<dbReference type="InterPro" id="IPR019734">
    <property type="entry name" value="TPR_rpt"/>
</dbReference>
<dbReference type="PANTHER" id="PTHR45586">
    <property type="entry name" value="TPR REPEAT-CONTAINING PROTEIN PA4667"/>
    <property type="match status" value="1"/>
</dbReference>
<evidence type="ECO:0000256" key="1">
    <source>
        <dbReference type="ARBA" id="ARBA00022737"/>
    </source>
</evidence>
<evidence type="ECO:0000256" key="2">
    <source>
        <dbReference type="ARBA" id="ARBA00022803"/>
    </source>
</evidence>
<evidence type="ECO:0000256" key="3">
    <source>
        <dbReference type="PROSITE-ProRule" id="PRU00339"/>
    </source>
</evidence>
<feature type="repeat" description="TPR" evidence="3">
    <location>
        <begin position="754"/>
        <end position="787"/>
    </location>
</feature>
<protein>
    <submittedName>
        <fullName evidence="5">Uncharacterized protein</fullName>
    </submittedName>
</protein>
<comment type="caution">
    <text evidence="5">The sequence shown here is derived from an EMBL/GenBank/DDBJ whole genome shotgun (WGS) entry which is preliminary data.</text>
</comment>
<sequence>METNLREEDYQGPFNSEVAENREVSSGEELSVAGNPMFRKVIRWLVYAAAFLVPLWFLPFSADVSEFNKQTLLFAAAGMGLVLYLVEIIKSGIVRYRPSKFYLLVFGLAAACAVSVIFSVNRTISLFGVAESRSVSLLSLLSLAVLFFLAMNVIEDRGRALKRILTVSLALAFIFGMLQIFGMFIFKGAFASRAFYTVGSLNALGILAAISLAFFSSYGSRGGNEEGDRSIFRHLNIFGYIGFVLALFLVILINWWPVWAVAFVSLLASTAFASAGDLGSFKAKRMRLFAIPMTIIVLGIFLMLVNFNWTSLKSKLPVEVAPSQKTSWKIALDSLKSKPLGHGAENFGVAYDKFKPASVANTIFYQVRFTDSVSEAANMVTEGGALAILAFLALLWFYGKELAEKVKNGFDGNAETGVVWAASIGLLAAFFLYPFGVTSMTVLFVLLILGLIPSLDLEQRERVINLENDAKYSFLGSLAFIIGLVSVMVAGYFTINNYIANTYIAKAQKAVDRNVAIEYYVESANNNPNDARTYRLLSQTVVAQLADDLKSGPKKDESRENYNARVQNEVASAVNIAIRATNVDPSDSRNWTNRGLIYENLLTLVGGADQAAVSTYNEALVRNPADPNTYLRIGNVYLAVADNIQRAISARQANLDFNAARRQIDDNLIKAGESYERAISIYNNFGQALYNLAVVYDRQNKIPDAIKQFEKLRAANPRDPSIAFQIGLLYYRNNQKDNAFTAWQQAVILFPNYSNARWYLSLVYEERGDLANALKQVEEIEKFNPDNEIVKQRLAQLHSGQRIIPPGKVLDQEPLNQ</sequence>
<feature type="transmembrane region" description="Helical" evidence="4">
    <location>
        <begin position="71"/>
        <end position="89"/>
    </location>
</feature>
<feature type="transmembrane region" description="Helical" evidence="4">
    <location>
        <begin position="288"/>
        <end position="309"/>
    </location>
</feature>
<feature type="transmembrane region" description="Helical" evidence="4">
    <location>
        <begin position="419"/>
        <end position="452"/>
    </location>
</feature>
<feature type="repeat" description="TPR" evidence="3">
    <location>
        <begin position="720"/>
        <end position="753"/>
    </location>
</feature>
<dbReference type="Gene3D" id="1.25.40.10">
    <property type="entry name" value="Tetratricopeptide repeat domain"/>
    <property type="match status" value="2"/>
</dbReference>
<reference evidence="5 6" key="1">
    <citation type="journal article" date="2016" name="Nat. Commun.">
        <title>Thousands of microbial genomes shed light on interconnected biogeochemical processes in an aquifer system.</title>
        <authorList>
            <person name="Anantharaman K."/>
            <person name="Brown C.T."/>
            <person name="Hug L.A."/>
            <person name="Sharon I."/>
            <person name="Castelle C.J."/>
            <person name="Probst A.J."/>
            <person name="Thomas B.C."/>
            <person name="Singh A."/>
            <person name="Wilkins M.J."/>
            <person name="Karaoz U."/>
            <person name="Brodie E.L."/>
            <person name="Williams K.H."/>
            <person name="Hubbard S.S."/>
            <person name="Banfield J.F."/>
        </authorList>
    </citation>
    <scope>NUCLEOTIDE SEQUENCE [LARGE SCALE GENOMIC DNA]</scope>
</reference>
<keyword evidence="1" id="KW-0677">Repeat</keyword>
<dbReference type="PANTHER" id="PTHR45586:SF1">
    <property type="entry name" value="LIPOPOLYSACCHARIDE ASSEMBLY PROTEIN B"/>
    <property type="match status" value="1"/>
</dbReference>
<keyword evidence="4" id="KW-1133">Transmembrane helix</keyword>
<dbReference type="EMBL" id="MGJI01000030">
    <property type="protein sequence ID" value="OGN03810.1"/>
    <property type="molecule type" value="Genomic_DNA"/>
</dbReference>
<dbReference type="Proteomes" id="UP000177507">
    <property type="component" value="Unassembled WGS sequence"/>
</dbReference>
<keyword evidence="4" id="KW-0812">Transmembrane</keyword>
<feature type="transmembrane region" description="Helical" evidence="4">
    <location>
        <begin position="235"/>
        <end position="253"/>
    </location>
</feature>
<dbReference type="AlphaFoldDB" id="A0A1F8ETY6"/>
<proteinExistence type="predicted"/>
<evidence type="ECO:0000313" key="5">
    <source>
        <dbReference type="EMBL" id="OGN03810.1"/>
    </source>
</evidence>
<feature type="transmembrane region" description="Helical" evidence="4">
    <location>
        <begin position="166"/>
        <end position="188"/>
    </location>
</feature>
<feature type="transmembrane region" description="Helical" evidence="4">
    <location>
        <begin position="194"/>
        <end position="215"/>
    </location>
</feature>
<feature type="transmembrane region" description="Helical" evidence="4">
    <location>
        <begin position="472"/>
        <end position="495"/>
    </location>
</feature>
<keyword evidence="4" id="KW-0472">Membrane</keyword>
<feature type="transmembrane region" description="Helical" evidence="4">
    <location>
        <begin position="135"/>
        <end position="154"/>
    </location>
</feature>
<feature type="transmembrane region" description="Helical" evidence="4">
    <location>
        <begin position="376"/>
        <end position="398"/>
    </location>
</feature>
<feature type="transmembrane region" description="Helical" evidence="4">
    <location>
        <begin position="41"/>
        <end position="59"/>
    </location>
</feature>
<dbReference type="InterPro" id="IPR051012">
    <property type="entry name" value="CellSynth/LPSAsmb/PSIAsmb"/>
</dbReference>
<keyword evidence="2 3" id="KW-0802">TPR repeat</keyword>
<evidence type="ECO:0000313" key="6">
    <source>
        <dbReference type="Proteomes" id="UP000177507"/>
    </source>
</evidence>
<organism evidence="5 6">
    <name type="scientific">Candidatus Yanofskybacteria bacterium RIFCSPHIGHO2_01_FULL_44_17</name>
    <dbReference type="NCBI Taxonomy" id="1802668"/>
    <lineage>
        <taxon>Bacteria</taxon>
        <taxon>Candidatus Yanofskyibacteriota</taxon>
    </lineage>
</organism>
<dbReference type="STRING" id="1802668.A2831_01765"/>
<accession>A0A1F8ETY6</accession>
<dbReference type="InterPro" id="IPR011990">
    <property type="entry name" value="TPR-like_helical_dom_sf"/>
</dbReference>
<feature type="repeat" description="TPR" evidence="3">
    <location>
        <begin position="686"/>
        <end position="719"/>
    </location>
</feature>